<dbReference type="Gene3D" id="1.20.58.70">
    <property type="match status" value="1"/>
</dbReference>
<keyword evidence="14" id="KW-1185">Reference proteome</keyword>
<dbReference type="InterPro" id="IPR019529">
    <property type="entry name" value="Syntaxin-18_N"/>
</dbReference>
<comment type="caution">
    <text evidence="13">The sequence shown here is derived from an EMBL/GenBank/DDBJ whole genome shotgun (WGS) entry which is preliminary data.</text>
</comment>
<evidence type="ECO:0000256" key="1">
    <source>
        <dbReference type="ARBA" id="ARBA00004211"/>
    </source>
</evidence>
<keyword evidence="8 11" id="KW-0472">Membrane</keyword>
<dbReference type="GO" id="GO:0031201">
    <property type="term" value="C:SNARE complex"/>
    <property type="evidence" value="ECO:0007669"/>
    <property type="project" value="TreeGrafter"/>
</dbReference>
<evidence type="ECO:0000256" key="9">
    <source>
        <dbReference type="SAM" id="Coils"/>
    </source>
</evidence>
<evidence type="ECO:0000256" key="4">
    <source>
        <dbReference type="ARBA" id="ARBA00022692"/>
    </source>
</evidence>
<accession>A0A0M0JI16</accession>
<evidence type="ECO:0000313" key="13">
    <source>
        <dbReference type="EMBL" id="KOO25883.1"/>
    </source>
</evidence>
<name>A0A0M0JI16_9EUKA</name>
<comment type="subcellular location">
    <subcellularLocation>
        <location evidence="1">Membrane</location>
        <topology evidence="1">Single-pass type IV membrane protein</topology>
    </subcellularLocation>
</comment>
<keyword evidence="5" id="KW-0653">Protein transport</keyword>
<dbReference type="EMBL" id="JWZX01002916">
    <property type="protein sequence ID" value="KOO25883.1"/>
    <property type="molecule type" value="Genomic_DNA"/>
</dbReference>
<dbReference type="OrthoDB" id="342981at2759"/>
<evidence type="ECO:0000256" key="3">
    <source>
        <dbReference type="ARBA" id="ARBA00022448"/>
    </source>
</evidence>
<evidence type="ECO:0000256" key="11">
    <source>
        <dbReference type="SAM" id="Phobius"/>
    </source>
</evidence>
<comment type="similarity">
    <text evidence="2">Belongs to the syntaxin family.</text>
</comment>
<keyword evidence="6 11" id="KW-1133">Transmembrane helix</keyword>
<feature type="coiled-coil region" evidence="9">
    <location>
        <begin position="227"/>
        <end position="294"/>
    </location>
</feature>
<keyword evidence="7 9" id="KW-0175">Coiled coil</keyword>
<reference evidence="14" key="1">
    <citation type="journal article" date="2015" name="PLoS Genet.">
        <title>Genome Sequence and Transcriptome Analyses of Chrysochromulina tobin: Metabolic Tools for Enhanced Algal Fitness in the Prominent Order Prymnesiales (Haptophyceae).</title>
        <authorList>
            <person name="Hovde B.T."/>
            <person name="Deodato C.R."/>
            <person name="Hunsperger H.M."/>
            <person name="Ryken S.A."/>
            <person name="Yost W."/>
            <person name="Jha R.K."/>
            <person name="Patterson J."/>
            <person name="Monnat R.J. Jr."/>
            <person name="Barlow S.B."/>
            <person name="Starkenburg S.R."/>
            <person name="Cattolico R.A."/>
        </authorList>
    </citation>
    <scope>NUCLEOTIDE SEQUENCE</scope>
    <source>
        <strain evidence="14">CCMP291</strain>
    </source>
</reference>
<evidence type="ECO:0000256" key="10">
    <source>
        <dbReference type="SAM" id="MobiDB-lite"/>
    </source>
</evidence>
<feature type="transmembrane region" description="Helical" evidence="11">
    <location>
        <begin position="314"/>
        <end position="334"/>
    </location>
</feature>
<evidence type="ECO:0000259" key="12">
    <source>
        <dbReference type="Pfam" id="PF10496"/>
    </source>
</evidence>
<dbReference type="GO" id="GO:0005783">
    <property type="term" value="C:endoplasmic reticulum"/>
    <property type="evidence" value="ECO:0007669"/>
    <property type="project" value="TreeGrafter"/>
</dbReference>
<feature type="domain" description="SNARE-complex protein Syntaxin-18 N-terminal" evidence="12">
    <location>
        <begin position="2"/>
        <end position="80"/>
    </location>
</feature>
<evidence type="ECO:0000256" key="6">
    <source>
        <dbReference type="ARBA" id="ARBA00022989"/>
    </source>
</evidence>
<dbReference type="PANTHER" id="PTHR15959:SF0">
    <property type="entry name" value="SYNTAXIN-18"/>
    <property type="match status" value="1"/>
</dbReference>
<gene>
    <name evidence="13" type="ORF">Ctob_002221</name>
</gene>
<feature type="compositionally biased region" description="Basic and acidic residues" evidence="10">
    <location>
        <begin position="28"/>
        <end position="41"/>
    </location>
</feature>
<evidence type="ECO:0000256" key="5">
    <source>
        <dbReference type="ARBA" id="ARBA00022927"/>
    </source>
</evidence>
<organism evidence="13 14">
    <name type="scientific">Chrysochromulina tobinii</name>
    <dbReference type="NCBI Taxonomy" id="1460289"/>
    <lineage>
        <taxon>Eukaryota</taxon>
        <taxon>Haptista</taxon>
        <taxon>Haptophyta</taxon>
        <taxon>Prymnesiophyceae</taxon>
        <taxon>Prymnesiales</taxon>
        <taxon>Chrysochromulinaceae</taxon>
        <taxon>Chrysochromulina</taxon>
    </lineage>
</organism>
<dbReference type="GO" id="GO:0006890">
    <property type="term" value="P:retrograde vesicle-mediated transport, Golgi to endoplasmic reticulum"/>
    <property type="evidence" value="ECO:0007669"/>
    <property type="project" value="TreeGrafter"/>
</dbReference>
<keyword evidence="4 11" id="KW-0812">Transmembrane</keyword>
<protein>
    <submittedName>
        <fullName evidence="13">Syntaxin-18</fullName>
    </submittedName>
</protein>
<feature type="region of interest" description="Disordered" evidence="10">
    <location>
        <begin position="18"/>
        <end position="41"/>
    </location>
</feature>
<dbReference type="Proteomes" id="UP000037460">
    <property type="component" value="Unassembled WGS sequence"/>
</dbReference>
<evidence type="ECO:0000313" key="14">
    <source>
        <dbReference type="Proteomes" id="UP000037460"/>
    </source>
</evidence>
<evidence type="ECO:0000256" key="7">
    <source>
        <dbReference type="ARBA" id="ARBA00023054"/>
    </source>
</evidence>
<dbReference type="GO" id="GO:0015031">
    <property type="term" value="P:protein transport"/>
    <property type="evidence" value="ECO:0007669"/>
    <property type="project" value="UniProtKB-KW"/>
</dbReference>
<dbReference type="AlphaFoldDB" id="A0A0M0JI16"/>
<proteinExistence type="inferred from homology"/>
<sequence>MSDITNVFRESVRRRRAALGRPTPADELMPKSRERSAFGTEARRTLQKIRSTAQFLRDSHAAYLMDDGMHGGMSEAERDDVDAETQRFLQACGESIEGLKQHAAAEAGELTAKGRPVVSPQLSAHRQATLQLLYDQLKRVASIFDEHRGYRLRRATEERDRRLGAAAEAAGSFGHGGALAALPSGSEQGVSFGRFGSAITVGRGHDQRAEVVNLDWGEGEVLEDEPLDEAEQAQLQLENEALQKELETMVEQAREAETRMLEISSLSHSFATKVDEQESEVETLFQHAEQTSENLVRGNAYLDSAAKHSRDFRLLVLSILLLSSFGLLFLDWYYE</sequence>
<evidence type="ECO:0000256" key="2">
    <source>
        <dbReference type="ARBA" id="ARBA00009063"/>
    </source>
</evidence>
<dbReference type="Pfam" id="PF10496">
    <property type="entry name" value="Syntaxin-18_N"/>
    <property type="match status" value="1"/>
</dbReference>
<dbReference type="PANTHER" id="PTHR15959">
    <property type="entry name" value="SYNTAXIN-18"/>
    <property type="match status" value="1"/>
</dbReference>
<keyword evidence="3" id="KW-0813">Transport</keyword>
<evidence type="ECO:0000256" key="8">
    <source>
        <dbReference type="ARBA" id="ARBA00023136"/>
    </source>
</evidence>